<accession>A0ACC3YTP7</accession>
<gene>
    <name evidence="1" type="ORF">CTRU02_209838</name>
</gene>
<sequence>MHLQDHRKQQSRLQDAASHSIGLSKSSSTLSCEDSSLYIHVAMSDQHYMDRTSVHSDGYTDPVSGRCSPCAQPPTTTYPDLTSPPYSITTFNQNQQGEPHLLTPVSGVGSPSMQQNAKMMQQQHPATTASMYQQPSPSTTSRMCWPNSFDMGAPHSQAASPLPMNPSTTESHFEMNYISAETPIKDEIPEPPVPYFGAYGVSGQQDSDQGSLSPPMHSAFYMPTDGSMLNTTSLLPTPDLTMAHQSMGRTLAPANQMPFNAQPHVYQPQTGGLSDRDDITRRPSYPWAFPSTQVTRPSSSDSSPRSRQPRVKREPRMRNRCDEASTKAAATRLVHQSPQVKSSEQGEPQLIIKSTCPPEERFLFQRRFELEEQKGGGIWGTIQEEFNQNFQQHSDIPRLQMMVTRGRPQYLEWPQTDDEILRESMRFVEQQYWKMTYQKFKELGGGSAAHWGLADIEHRAVEKGWANIYYEPSPVDQSMNIRRRKKLNTRRRSAVMDGMPFETVHLSEDQREQLVDDIIVERDIKPEDEDEEATRNDLQHMRLAHVRGPPAIKQEEGLVGNGGRVAKSQKPSVAKTKNRSRAQRTKAA</sequence>
<dbReference type="Proteomes" id="UP000805649">
    <property type="component" value="Unassembled WGS sequence"/>
</dbReference>
<organism evidence="1 2">
    <name type="scientific">Colletotrichum truncatum</name>
    <name type="common">Anthracnose fungus</name>
    <name type="synonym">Colletotrichum capsici</name>
    <dbReference type="NCBI Taxonomy" id="5467"/>
    <lineage>
        <taxon>Eukaryota</taxon>
        <taxon>Fungi</taxon>
        <taxon>Dikarya</taxon>
        <taxon>Ascomycota</taxon>
        <taxon>Pezizomycotina</taxon>
        <taxon>Sordariomycetes</taxon>
        <taxon>Hypocreomycetidae</taxon>
        <taxon>Glomerellales</taxon>
        <taxon>Glomerellaceae</taxon>
        <taxon>Colletotrichum</taxon>
        <taxon>Colletotrichum truncatum species complex</taxon>
    </lineage>
</organism>
<keyword evidence="2" id="KW-1185">Reference proteome</keyword>
<comment type="caution">
    <text evidence="1">The sequence shown here is derived from an EMBL/GenBank/DDBJ whole genome shotgun (WGS) entry which is preliminary data.</text>
</comment>
<reference evidence="1 2" key="1">
    <citation type="journal article" date="2020" name="Phytopathology">
        <title>Genome Sequence Resources of Colletotrichum truncatum, C. plurivorum, C. musicola, and C. sojae: Four Species Pathogenic to Soybean (Glycine max).</title>
        <authorList>
            <person name="Rogerio F."/>
            <person name="Boufleur T.R."/>
            <person name="Ciampi-Guillardi M."/>
            <person name="Sukno S.A."/>
            <person name="Thon M.R."/>
            <person name="Massola Junior N.S."/>
            <person name="Baroncelli R."/>
        </authorList>
    </citation>
    <scope>NUCLEOTIDE SEQUENCE [LARGE SCALE GENOMIC DNA]</scope>
    <source>
        <strain evidence="1 2">CMES1059</strain>
    </source>
</reference>
<evidence type="ECO:0000313" key="2">
    <source>
        <dbReference type="Proteomes" id="UP000805649"/>
    </source>
</evidence>
<protein>
    <submittedName>
        <fullName evidence="1">Uncharacterized protein</fullName>
    </submittedName>
</protein>
<evidence type="ECO:0000313" key="1">
    <source>
        <dbReference type="EMBL" id="KAL0935247.1"/>
    </source>
</evidence>
<name>A0ACC3YTP7_COLTU</name>
<proteinExistence type="predicted"/>
<dbReference type="EMBL" id="VUJX02000006">
    <property type="protein sequence ID" value="KAL0935247.1"/>
    <property type="molecule type" value="Genomic_DNA"/>
</dbReference>